<dbReference type="NCBIfam" id="TIGR00377">
    <property type="entry name" value="ant_ant_sig"/>
    <property type="match status" value="1"/>
</dbReference>
<dbReference type="InterPro" id="IPR036513">
    <property type="entry name" value="STAS_dom_sf"/>
</dbReference>
<proteinExistence type="inferred from homology"/>
<keyword evidence="5" id="KW-1185">Reference proteome</keyword>
<evidence type="ECO:0000256" key="2">
    <source>
        <dbReference type="RuleBase" id="RU003749"/>
    </source>
</evidence>
<name>A0ABP4V4W0_9ACTN</name>
<sequence length="132" mass="13746">MTDAPHSPRLDAPDSGIGGSGLAVAVAEDSPRLAVVTVSGELDMATEPQFSAEVGAQLPPGREILVLDLDGVSFMGSAGLKALVELQQLADRHGARLRLVLGQSPTGRLLELTGLRTTFALFETVEEARKAA</sequence>
<evidence type="ECO:0000256" key="1">
    <source>
        <dbReference type="ARBA" id="ARBA00009013"/>
    </source>
</evidence>
<dbReference type="SUPFAM" id="SSF52091">
    <property type="entry name" value="SpoIIaa-like"/>
    <property type="match status" value="1"/>
</dbReference>
<comment type="similarity">
    <text evidence="1 2">Belongs to the anti-sigma-factor antagonist family.</text>
</comment>
<dbReference type="EMBL" id="BAAANY010000040">
    <property type="protein sequence ID" value="GAA1716304.1"/>
    <property type="molecule type" value="Genomic_DNA"/>
</dbReference>
<dbReference type="InterPro" id="IPR003658">
    <property type="entry name" value="Anti-sigma_ant"/>
</dbReference>
<dbReference type="Proteomes" id="UP001500618">
    <property type="component" value="Unassembled WGS sequence"/>
</dbReference>
<dbReference type="PANTHER" id="PTHR33495:SF13">
    <property type="entry name" value="ANTI-SIGMA-F FACTOR ANTAGONIST RSFB"/>
    <property type="match status" value="1"/>
</dbReference>
<dbReference type="PROSITE" id="PS50801">
    <property type="entry name" value="STAS"/>
    <property type="match status" value="1"/>
</dbReference>
<accession>A0ABP4V4W0</accession>
<dbReference type="Gene3D" id="3.30.750.24">
    <property type="entry name" value="STAS domain"/>
    <property type="match status" value="1"/>
</dbReference>
<dbReference type="PANTHER" id="PTHR33495">
    <property type="entry name" value="ANTI-SIGMA FACTOR ANTAGONIST TM_1081-RELATED-RELATED"/>
    <property type="match status" value="1"/>
</dbReference>
<organism evidence="4 5">
    <name type="scientific">Fodinicola feengrottensis</name>
    <dbReference type="NCBI Taxonomy" id="435914"/>
    <lineage>
        <taxon>Bacteria</taxon>
        <taxon>Bacillati</taxon>
        <taxon>Actinomycetota</taxon>
        <taxon>Actinomycetes</taxon>
        <taxon>Mycobacteriales</taxon>
        <taxon>Fodinicola</taxon>
    </lineage>
</organism>
<dbReference type="RefSeq" id="WP_344314922.1">
    <property type="nucleotide sequence ID" value="NZ_BAAANY010000040.1"/>
</dbReference>
<evidence type="ECO:0000313" key="5">
    <source>
        <dbReference type="Proteomes" id="UP001500618"/>
    </source>
</evidence>
<evidence type="ECO:0000259" key="3">
    <source>
        <dbReference type="PROSITE" id="PS50801"/>
    </source>
</evidence>
<dbReference type="InterPro" id="IPR002645">
    <property type="entry name" value="STAS_dom"/>
</dbReference>
<dbReference type="Pfam" id="PF01740">
    <property type="entry name" value="STAS"/>
    <property type="match status" value="1"/>
</dbReference>
<protein>
    <recommendedName>
        <fullName evidence="2">Anti-sigma factor antagonist</fullName>
    </recommendedName>
</protein>
<comment type="caution">
    <text evidence="4">The sequence shown here is derived from an EMBL/GenBank/DDBJ whole genome shotgun (WGS) entry which is preliminary data.</text>
</comment>
<feature type="domain" description="STAS" evidence="3">
    <location>
        <begin position="23"/>
        <end position="132"/>
    </location>
</feature>
<evidence type="ECO:0000313" key="4">
    <source>
        <dbReference type="EMBL" id="GAA1716304.1"/>
    </source>
</evidence>
<reference evidence="5" key="1">
    <citation type="journal article" date="2019" name="Int. J. Syst. Evol. Microbiol.">
        <title>The Global Catalogue of Microorganisms (GCM) 10K type strain sequencing project: providing services to taxonomists for standard genome sequencing and annotation.</title>
        <authorList>
            <consortium name="The Broad Institute Genomics Platform"/>
            <consortium name="The Broad Institute Genome Sequencing Center for Infectious Disease"/>
            <person name="Wu L."/>
            <person name="Ma J."/>
        </authorList>
    </citation>
    <scope>NUCLEOTIDE SEQUENCE [LARGE SCALE GENOMIC DNA]</scope>
    <source>
        <strain evidence="5">JCM 14718</strain>
    </source>
</reference>
<gene>
    <name evidence="4" type="ORF">GCM10009765_76280</name>
</gene>
<dbReference type="CDD" id="cd07043">
    <property type="entry name" value="STAS_anti-anti-sigma_factors"/>
    <property type="match status" value="1"/>
</dbReference>